<dbReference type="OrthoDB" id="426666at2759"/>
<protein>
    <submittedName>
        <fullName evidence="2">Uncharacterized protein</fullName>
    </submittedName>
</protein>
<feature type="compositionally biased region" description="Pro residues" evidence="1">
    <location>
        <begin position="25"/>
        <end position="34"/>
    </location>
</feature>
<accession>A0A812TNJ6</accession>
<comment type="caution">
    <text evidence="2">The sequence shown here is derived from an EMBL/GenBank/DDBJ whole genome shotgun (WGS) entry which is preliminary data.</text>
</comment>
<keyword evidence="3" id="KW-1185">Reference proteome</keyword>
<proteinExistence type="predicted"/>
<evidence type="ECO:0000256" key="1">
    <source>
        <dbReference type="SAM" id="MobiDB-lite"/>
    </source>
</evidence>
<dbReference type="SUPFAM" id="SSF48403">
    <property type="entry name" value="Ankyrin repeat"/>
    <property type="match status" value="1"/>
</dbReference>
<sequence>MMHALSRTGLWPAEPKDGQRLARPTPKPSLPVPSPKLRNSSAKPLRFDKARFYLQLAAGLTSDLEMEMGLKTTNQVQLGCSLFRAAAAGDAAQVRRLLDEGADPLQRHAAGQLPLHVARNPAVVSELMAACPAASAVRTFTGQTPGERYIALLDSEHRHQVQDLLLALASPAALGSYLLLRAGRSLLGLMEPWLARAVLERACGPVSFLPTGEEASQVLSKEPLSLWELQKLWQRLPRGFEAPVLRHLLLEASQLSASAAATQLQHALERVLRGLCSQEILKRAELAELSHGLMEVLASLPSCPKWSLATLVVELCIDMNKVEPTAFSALLGMLPNCTSSSQNDVFWPQRDALAWLLLGFPTSPVPSLARLERLERLEAKETMRPDEEDLRSAALALEASKLEGCRSVPEELVLAVQSVRRSAMQGVEPLRAALAWVRCARLWQRSVLAEDEVQRSVRRLLRLHQDSSIQFRCHRVQSYSEAWQKALAAWPRAIQCNHPGLLVWDLLVTEVVLPSAVSLRAMHESLQSFEWALHGAEVLWTANNFDLAGGDLQGFALGVPCLREILLLQTSHGPILVDVRLLLLVEPSRASALRVLGELLSGKFETPQRRALWAQLIRLLLADAAGDLQALLDARKALNEADFLAYAGQPILQKLQEISRKHQKMRDQEREGQDLAADLADRAALAAKFLDRLASASALFDACLPPRPPGAGMAPQESAGCEVDQGVPPSFDGTLLERYLFAKASPAAPAFGLDVTELAQHRLQALQPAQAV</sequence>
<organism evidence="2 3">
    <name type="scientific">Symbiodinium pilosum</name>
    <name type="common">Dinoflagellate</name>
    <dbReference type="NCBI Taxonomy" id="2952"/>
    <lineage>
        <taxon>Eukaryota</taxon>
        <taxon>Sar</taxon>
        <taxon>Alveolata</taxon>
        <taxon>Dinophyceae</taxon>
        <taxon>Suessiales</taxon>
        <taxon>Symbiodiniaceae</taxon>
        <taxon>Symbiodinium</taxon>
    </lineage>
</organism>
<dbReference type="AlphaFoldDB" id="A0A812TNJ6"/>
<reference evidence="2" key="1">
    <citation type="submission" date="2021-02" db="EMBL/GenBank/DDBJ databases">
        <authorList>
            <person name="Dougan E. K."/>
            <person name="Rhodes N."/>
            <person name="Thang M."/>
            <person name="Chan C."/>
        </authorList>
    </citation>
    <scope>NUCLEOTIDE SEQUENCE</scope>
</reference>
<dbReference type="EMBL" id="CAJNIZ010033002">
    <property type="protein sequence ID" value="CAE7541598.1"/>
    <property type="molecule type" value="Genomic_DNA"/>
</dbReference>
<dbReference type="Gene3D" id="1.25.40.20">
    <property type="entry name" value="Ankyrin repeat-containing domain"/>
    <property type="match status" value="1"/>
</dbReference>
<dbReference type="Proteomes" id="UP000649617">
    <property type="component" value="Unassembled WGS sequence"/>
</dbReference>
<gene>
    <name evidence="2" type="ORF">SPIL2461_LOCUS14333</name>
</gene>
<feature type="region of interest" description="Disordered" evidence="1">
    <location>
        <begin position="1"/>
        <end position="41"/>
    </location>
</feature>
<evidence type="ECO:0000313" key="3">
    <source>
        <dbReference type="Proteomes" id="UP000649617"/>
    </source>
</evidence>
<evidence type="ECO:0000313" key="2">
    <source>
        <dbReference type="EMBL" id="CAE7541598.1"/>
    </source>
</evidence>
<name>A0A812TNJ6_SYMPI</name>
<dbReference type="InterPro" id="IPR036770">
    <property type="entry name" value="Ankyrin_rpt-contain_sf"/>
</dbReference>